<reference evidence="2" key="1">
    <citation type="journal article" date="2020" name="mSystems">
        <title>Genome- and Community-Level Interaction Insights into Carbon Utilization and Element Cycling Functions of Hydrothermarchaeota in Hydrothermal Sediment.</title>
        <authorList>
            <person name="Zhou Z."/>
            <person name="Liu Y."/>
            <person name="Xu W."/>
            <person name="Pan J."/>
            <person name="Luo Z.H."/>
            <person name="Li M."/>
        </authorList>
    </citation>
    <scope>NUCLEOTIDE SEQUENCE [LARGE SCALE GENOMIC DNA]</scope>
    <source>
        <strain evidence="2">SpSt-1217</strain>
    </source>
</reference>
<feature type="non-terminal residue" evidence="2">
    <location>
        <position position="1"/>
    </location>
</feature>
<dbReference type="Pfam" id="PF00571">
    <property type="entry name" value="CBS"/>
    <property type="match status" value="2"/>
</dbReference>
<dbReference type="InterPro" id="IPR000644">
    <property type="entry name" value="CBS_dom"/>
</dbReference>
<sequence length="205" mass="23626">TDKGKKVLNSMDLFRVSHLPVVDEGHYLGLVSDKIIYDLNILAHQIGKVAEKFDTTHVHEDQHIFEVAILMYKLKLSVIGVLDSAHEYLGAITLYDLARRFARYFSLQEMGGVVVLEVNVNDYSLAQISQIVESNDTKILSFFMNRLPGTNALELVLKLDKEDLSPVIQAFIRYDYNVKGIYLDHSMLNDLYQDRYEQFMKFMNI</sequence>
<dbReference type="SUPFAM" id="SSF54631">
    <property type="entry name" value="CBS-domain pair"/>
    <property type="match status" value="1"/>
</dbReference>
<dbReference type="EMBL" id="DSDK01000262">
    <property type="protein sequence ID" value="HDR50907.1"/>
    <property type="molecule type" value="Genomic_DNA"/>
</dbReference>
<name>A0A831LGD8_9BACT</name>
<dbReference type="InterPro" id="IPR046342">
    <property type="entry name" value="CBS_dom_sf"/>
</dbReference>
<dbReference type="Proteomes" id="UP000886047">
    <property type="component" value="Unassembled WGS sequence"/>
</dbReference>
<gene>
    <name evidence="2" type="ORF">ENN90_04700</name>
</gene>
<evidence type="ECO:0000259" key="1">
    <source>
        <dbReference type="Pfam" id="PF00571"/>
    </source>
</evidence>
<proteinExistence type="predicted"/>
<feature type="domain" description="CBS" evidence="1">
    <location>
        <begin position="57"/>
        <end position="101"/>
    </location>
</feature>
<dbReference type="Gene3D" id="3.10.580.10">
    <property type="entry name" value="CBS-domain"/>
    <property type="match status" value="1"/>
</dbReference>
<evidence type="ECO:0000313" key="2">
    <source>
        <dbReference type="EMBL" id="HDR50907.1"/>
    </source>
</evidence>
<accession>A0A831LGD8</accession>
<feature type="domain" description="CBS" evidence="1">
    <location>
        <begin position="11"/>
        <end position="34"/>
    </location>
</feature>
<organism evidence="2">
    <name type="scientific">Mariniphaga anaerophila</name>
    <dbReference type="NCBI Taxonomy" id="1484053"/>
    <lineage>
        <taxon>Bacteria</taxon>
        <taxon>Pseudomonadati</taxon>
        <taxon>Bacteroidota</taxon>
        <taxon>Bacteroidia</taxon>
        <taxon>Marinilabiliales</taxon>
        <taxon>Prolixibacteraceae</taxon>
        <taxon>Mariniphaga</taxon>
    </lineage>
</organism>
<protein>
    <submittedName>
        <fullName evidence="2">CBS domain-containing protein</fullName>
    </submittedName>
</protein>
<dbReference type="AlphaFoldDB" id="A0A831LGD8"/>
<comment type="caution">
    <text evidence="2">The sequence shown here is derived from an EMBL/GenBank/DDBJ whole genome shotgun (WGS) entry which is preliminary data.</text>
</comment>